<organism evidence="1 2">
    <name type="scientific">Hymenobacter algoricola</name>
    <dbReference type="NCBI Taxonomy" id="486267"/>
    <lineage>
        <taxon>Bacteria</taxon>
        <taxon>Pseudomonadati</taxon>
        <taxon>Bacteroidota</taxon>
        <taxon>Cytophagia</taxon>
        <taxon>Cytophagales</taxon>
        <taxon>Hymenobacteraceae</taxon>
        <taxon>Hymenobacter</taxon>
    </lineage>
</organism>
<accession>A0ABP7MFH9</accession>
<dbReference type="EMBL" id="BAABDH010000012">
    <property type="protein sequence ID" value="GAA3921875.1"/>
    <property type="molecule type" value="Genomic_DNA"/>
</dbReference>
<proteinExistence type="predicted"/>
<keyword evidence="2" id="KW-1185">Reference proteome</keyword>
<comment type="caution">
    <text evidence="1">The sequence shown here is derived from an EMBL/GenBank/DDBJ whole genome shotgun (WGS) entry which is preliminary data.</text>
</comment>
<sequence>MSPTPGVPEPEPEVPKEPAGLLPAAELSTEEICLTEIDKSIADIIALTDTAQEVGLEPDLAVVRKRGRPARSTVSPSTWSIRGVTRDTRNLLEQAARQVGKTLGQYLNEDIRFCVEQHRLIPPPNTMATLQKQVQYLRQMVESLTVMVRASHGQPPLPDQ</sequence>
<name>A0ABP7MFH9_9BACT</name>
<gene>
    <name evidence="1" type="ORF">GCM10022406_05010</name>
</gene>
<dbReference type="Proteomes" id="UP001499909">
    <property type="component" value="Unassembled WGS sequence"/>
</dbReference>
<protein>
    <submittedName>
        <fullName evidence="1">Uncharacterized protein</fullName>
    </submittedName>
</protein>
<dbReference type="RefSeq" id="WP_345109616.1">
    <property type="nucleotide sequence ID" value="NZ_BAABDH010000012.1"/>
</dbReference>
<reference evidence="2" key="1">
    <citation type="journal article" date="2019" name="Int. J. Syst. Evol. Microbiol.">
        <title>The Global Catalogue of Microorganisms (GCM) 10K type strain sequencing project: providing services to taxonomists for standard genome sequencing and annotation.</title>
        <authorList>
            <consortium name="The Broad Institute Genomics Platform"/>
            <consortium name="The Broad Institute Genome Sequencing Center for Infectious Disease"/>
            <person name="Wu L."/>
            <person name="Ma J."/>
        </authorList>
    </citation>
    <scope>NUCLEOTIDE SEQUENCE [LARGE SCALE GENOMIC DNA]</scope>
    <source>
        <strain evidence="2">JCM 17214</strain>
    </source>
</reference>
<evidence type="ECO:0000313" key="2">
    <source>
        <dbReference type="Proteomes" id="UP001499909"/>
    </source>
</evidence>
<evidence type="ECO:0000313" key="1">
    <source>
        <dbReference type="EMBL" id="GAA3921875.1"/>
    </source>
</evidence>